<evidence type="ECO:0000313" key="3">
    <source>
        <dbReference type="Proteomes" id="UP001642483"/>
    </source>
</evidence>
<organism evidence="2 3">
    <name type="scientific">Clavelina lepadiformis</name>
    <name type="common">Light-bulb sea squirt</name>
    <name type="synonym">Ascidia lepadiformis</name>
    <dbReference type="NCBI Taxonomy" id="159417"/>
    <lineage>
        <taxon>Eukaryota</taxon>
        <taxon>Metazoa</taxon>
        <taxon>Chordata</taxon>
        <taxon>Tunicata</taxon>
        <taxon>Ascidiacea</taxon>
        <taxon>Aplousobranchia</taxon>
        <taxon>Clavelinidae</taxon>
        <taxon>Clavelina</taxon>
    </lineage>
</organism>
<evidence type="ECO:0000313" key="2">
    <source>
        <dbReference type="EMBL" id="CAK8693204.1"/>
    </source>
</evidence>
<feature type="compositionally biased region" description="Polar residues" evidence="1">
    <location>
        <begin position="156"/>
        <end position="182"/>
    </location>
</feature>
<feature type="compositionally biased region" description="Low complexity" evidence="1">
    <location>
        <begin position="7"/>
        <end position="22"/>
    </location>
</feature>
<sequence>MHRKKSVPGSFVSVSGDSGSSGDNIEQKLQLGNRGSSDEESPPGLSRAKTQSEDKNSDTMSCPFGTNWTKMQQLKSSLKWADIAIDRFNVNNNDRRKQAVPSTCCDYHQTTHPWNQPLPVSCSVQDSDCSNILTAKSLDVHPMLQKPMVEWFASRASGSRTKQTENRQTYSRSNYTKTNSWN</sequence>
<protein>
    <submittedName>
        <fullName evidence="2">Uncharacterized protein</fullName>
    </submittedName>
</protein>
<feature type="region of interest" description="Disordered" evidence="1">
    <location>
        <begin position="155"/>
        <end position="182"/>
    </location>
</feature>
<evidence type="ECO:0000256" key="1">
    <source>
        <dbReference type="SAM" id="MobiDB-lite"/>
    </source>
</evidence>
<dbReference type="Proteomes" id="UP001642483">
    <property type="component" value="Unassembled WGS sequence"/>
</dbReference>
<comment type="caution">
    <text evidence="2">The sequence shown here is derived from an EMBL/GenBank/DDBJ whole genome shotgun (WGS) entry which is preliminary data.</text>
</comment>
<dbReference type="EMBL" id="CAWYQH010000130">
    <property type="protein sequence ID" value="CAK8693204.1"/>
    <property type="molecule type" value="Genomic_DNA"/>
</dbReference>
<reference evidence="2 3" key="1">
    <citation type="submission" date="2024-02" db="EMBL/GenBank/DDBJ databases">
        <authorList>
            <person name="Daric V."/>
            <person name="Darras S."/>
        </authorList>
    </citation>
    <scope>NUCLEOTIDE SEQUENCE [LARGE SCALE GENOMIC DNA]</scope>
</reference>
<accession>A0ABP0GN91</accession>
<keyword evidence="3" id="KW-1185">Reference proteome</keyword>
<name>A0ABP0GN91_CLALP</name>
<feature type="region of interest" description="Disordered" evidence="1">
    <location>
        <begin position="1"/>
        <end position="66"/>
    </location>
</feature>
<gene>
    <name evidence="2" type="ORF">CVLEPA_LOCUS26515</name>
</gene>
<proteinExistence type="predicted"/>